<accession>A0A1H0FKF2</accession>
<dbReference type="EMBL" id="FNID01000041">
    <property type="protein sequence ID" value="SDN95137.1"/>
    <property type="molecule type" value="Genomic_DNA"/>
</dbReference>
<evidence type="ECO:0000313" key="3">
    <source>
        <dbReference type="Proteomes" id="UP000199182"/>
    </source>
</evidence>
<dbReference type="Proteomes" id="UP000199182">
    <property type="component" value="Unassembled WGS sequence"/>
</dbReference>
<reference evidence="2 3" key="1">
    <citation type="submission" date="2016-10" db="EMBL/GenBank/DDBJ databases">
        <authorList>
            <person name="de Groot N.N."/>
        </authorList>
    </citation>
    <scope>NUCLEOTIDE SEQUENCE [LARGE SCALE GENOMIC DNA]</scope>
    <source>
        <strain evidence="2 3">CGMCC 1.5012</strain>
    </source>
</reference>
<dbReference type="RefSeq" id="WP_092642899.1">
    <property type="nucleotide sequence ID" value="NZ_FNID01000041.1"/>
</dbReference>
<dbReference type="OrthoDB" id="383955at2"/>
<organism evidence="2 3">
    <name type="scientific">Acetanaerobacterium elongatum</name>
    <dbReference type="NCBI Taxonomy" id="258515"/>
    <lineage>
        <taxon>Bacteria</taxon>
        <taxon>Bacillati</taxon>
        <taxon>Bacillota</taxon>
        <taxon>Clostridia</taxon>
        <taxon>Eubacteriales</taxon>
        <taxon>Oscillospiraceae</taxon>
        <taxon>Acetanaerobacterium</taxon>
    </lineage>
</organism>
<proteinExistence type="predicted"/>
<dbReference type="STRING" id="258515.SAMN05192585_14111"/>
<evidence type="ECO:0000256" key="1">
    <source>
        <dbReference type="SAM" id="Phobius"/>
    </source>
</evidence>
<keyword evidence="1" id="KW-0472">Membrane</keyword>
<evidence type="ECO:0000313" key="2">
    <source>
        <dbReference type="EMBL" id="SDN95137.1"/>
    </source>
</evidence>
<keyword evidence="3" id="KW-1185">Reference proteome</keyword>
<keyword evidence="1" id="KW-1133">Transmembrane helix</keyword>
<dbReference type="AlphaFoldDB" id="A0A1H0FKF2"/>
<feature type="transmembrane region" description="Helical" evidence="1">
    <location>
        <begin position="21"/>
        <end position="38"/>
    </location>
</feature>
<evidence type="ECO:0008006" key="4">
    <source>
        <dbReference type="Google" id="ProtNLM"/>
    </source>
</evidence>
<keyword evidence="1" id="KW-0812">Transmembrane</keyword>
<gene>
    <name evidence="2" type="ORF">SAMN05192585_14111</name>
</gene>
<sequence>MNTQPEKIKRFDMKAKPKRQLAVLKPLAWLLSFPSLWLHRVKIHKVNMGGLKPPYLLLCTHMAFMDFKVTTAAIFPHRANYVVAIDGFIGREWLLRNVGCICKRKFTNDTKLIRHIKHVVEVNKDILVIYPEARYSLIGTNAVLPQSLSKLVKLLKVPVVVLNIHGDYLNSPCWNLSKRNNRVEADMAQIITQKETAELTVCEIERRIHEAFVYDEYAWQKKNAIRIKYRNNAKGLHKVLYQCPHCMTEYKMNSGGTQLWCEHCGKIWGMTEYGELNALNGDTEFSHIPDWYEFERSEVRKHIQNGTYSFCGEVTVESLPNSKGYIPLGNAQLTHNLNGFVLTGTFGGNPFELHKEPLSMYSCHIEYEYLGKGDCIDLSTLDDTYYIYPKGDCFSVTKFALATEELYNYCYAQLENEKAKQA</sequence>
<protein>
    <recommendedName>
        <fullName evidence="4">1-acyl-sn-glycerol-3-phosphate acyltransferase</fullName>
    </recommendedName>
</protein>
<name>A0A1H0FKF2_9FIRM</name>